<comment type="caution">
    <text evidence="4">The sequence shown here is derived from an EMBL/GenBank/DDBJ whole genome shotgun (WGS) entry which is preliminary data.</text>
</comment>
<proteinExistence type="predicted"/>
<sequence length="194" mass="20573">MGRGKVIAGFVATAVLFFLIGWFGRMEYLRYELREALGGESESLAVPAETRPPAVPSPADTTAVGNATPSVGQIFQIGDLKIKTVKVVTGARSERGTWDTVVTTQGQLIVAYFKAKNVGKSPSDIGATGIPTAKLVTGDGTTFEPKGWTMPGEQNLNPGVTENNIRVVWDVAKEIRPSEINIDVDGSVIAVQVG</sequence>
<dbReference type="AlphaFoldDB" id="A0A7W7D1G6"/>
<protein>
    <recommendedName>
        <fullName evidence="6">DUF4352 domain-containing protein</fullName>
    </recommendedName>
</protein>
<evidence type="ECO:0000313" key="5">
    <source>
        <dbReference type="Proteomes" id="UP000542210"/>
    </source>
</evidence>
<keyword evidence="1" id="KW-0732">Signal</keyword>
<keyword evidence="3" id="KW-0812">Transmembrane</keyword>
<gene>
    <name evidence="4" type="ORF">BJ982_000066</name>
</gene>
<dbReference type="RefSeq" id="WP_184875441.1">
    <property type="nucleotide sequence ID" value="NZ_BOOV01000014.1"/>
</dbReference>
<evidence type="ECO:0000256" key="2">
    <source>
        <dbReference type="SAM" id="MobiDB-lite"/>
    </source>
</evidence>
<keyword evidence="5" id="KW-1185">Reference proteome</keyword>
<dbReference type="Gene3D" id="2.60.40.1240">
    <property type="match status" value="1"/>
</dbReference>
<feature type="transmembrane region" description="Helical" evidence="3">
    <location>
        <begin position="6"/>
        <end position="24"/>
    </location>
</feature>
<keyword evidence="3" id="KW-1133">Transmembrane helix</keyword>
<evidence type="ECO:0008006" key="6">
    <source>
        <dbReference type="Google" id="ProtNLM"/>
    </source>
</evidence>
<dbReference type="EMBL" id="JACHND010000001">
    <property type="protein sequence ID" value="MBB4698522.1"/>
    <property type="molecule type" value="Genomic_DNA"/>
</dbReference>
<accession>A0A7W7D1G6</accession>
<name>A0A7W7D1G6_9ACTN</name>
<keyword evidence="3" id="KW-0472">Membrane</keyword>
<dbReference type="InterPro" id="IPR029050">
    <property type="entry name" value="Immunoprotect_excell_Ig-like"/>
</dbReference>
<evidence type="ECO:0000313" key="4">
    <source>
        <dbReference type="EMBL" id="MBB4698522.1"/>
    </source>
</evidence>
<reference evidence="4 5" key="1">
    <citation type="submission" date="2020-08" db="EMBL/GenBank/DDBJ databases">
        <title>Sequencing the genomes of 1000 actinobacteria strains.</title>
        <authorList>
            <person name="Klenk H.-P."/>
        </authorList>
    </citation>
    <scope>NUCLEOTIDE SEQUENCE [LARGE SCALE GENOMIC DNA]</scope>
    <source>
        <strain evidence="4 5">DSM 45784</strain>
    </source>
</reference>
<feature type="region of interest" description="Disordered" evidence="2">
    <location>
        <begin position="42"/>
        <end position="63"/>
    </location>
</feature>
<evidence type="ECO:0000256" key="1">
    <source>
        <dbReference type="ARBA" id="ARBA00022729"/>
    </source>
</evidence>
<evidence type="ECO:0000256" key="3">
    <source>
        <dbReference type="SAM" id="Phobius"/>
    </source>
</evidence>
<organism evidence="4 5">
    <name type="scientific">Sphaerisporangium siamense</name>
    <dbReference type="NCBI Taxonomy" id="795645"/>
    <lineage>
        <taxon>Bacteria</taxon>
        <taxon>Bacillati</taxon>
        <taxon>Actinomycetota</taxon>
        <taxon>Actinomycetes</taxon>
        <taxon>Streptosporangiales</taxon>
        <taxon>Streptosporangiaceae</taxon>
        <taxon>Sphaerisporangium</taxon>
    </lineage>
</organism>
<dbReference type="Proteomes" id="UP000542210">
    <property type="component" value="Unassembled WGS sequence"/>
</dbReference>